<proteinExistence type="predicted"/>
<comment type="caution">
    <text evidence="1">The sequence shown here is derived from an EMBL/GenBank/DDBJ whole genome shotgun (WGS) entry which is preliminary data.</text>
</comment>
<organism evidence="1 2">
    <name type="scientific">Arthrobacter humicola</name>
    <dbReference type="NCBI Taxonomy" id="409291"/>
    <lineage>
        <taxon>Bacteria</taxon>
        <taxon>Bacillati</taxon>
        <taxon>Actinomycetota</taxon>
        <taxon>Actinomycetes</taxon>
        <taxon>Micrococcales</taxon>
        <taxon>Micrococcaceae</taxon>
        <taxon>Arthrobacter</taxon>
    </lineage>
</organism>
<reference evidence="2" key="1">
    <citation type="journal article" date="2019" name="Int. J. Syst. Evol. Microbiol.">
        <title>The Global Catalogue of Microorganisms (GCM) 10K type strain sequencing project: providing services to taxonomists for standard genome sequencing and annotation.</title>
        <authorList>
            <consortium name="The Broad Institute Genomics Platform"/>
            <consortium name="The Broad Institute Genome Sequencing Center for Infectious Disease"/>
            <person name="Wu L."/>
            <person name="Ma J."/>
        </authorList>
    </citation>
    <scope>NUCLEOTIDE SEQUENCE [LARGE SCALE GENOMIC DNA]</scope>
    <source>
        <strain evidence="2">JCM 15921</strain>
    </source>
</reference>
<keyword evidence="2" id="KW-1185">Reference proteome</keyword>
<gene>
    <name evidence="1" type="ORF">GCM10009825_37970</name>
</gene>
<accession>A0ABP5LDC0</accession>
<evidence type="ECO:0000313" key="1">
    <source>
        <dbReference type="EMBL" id="GAA2145361.1"/>
    </source>
</evidence>
<dbReference type="EMBL" id="BAAAQB010000041">
    <property type="protein sequence ID" value="GAA2145361.1"/>
    <property type="molecule type" value="Genomic_DNA"/>
</dbReference>
<protein>
    <submittedName>
        <fullName evidence="1">Uncharacterized protein</fullName>
    </submittedName>
</protein>
<evidence type="ECO:0000313" key="2">
    <source>
        <dbReference type="Proteomes" id="UP001500102"/>
    </source>
</evidence>
<name>A0ABP5LDC0_9MICC</name>
<sequence length="59" mass="6490">MRQMDGLRGNYQVDATVRAMTQSSPWGSNQELSVRCQVDLDPQIVASVSVRAAKPGIRD</sequence>
<dbReference type="Proteomes" id="UP001500102">
    <property type="component" value="Unassembled WGS sequence"/>
</dbReference>